<feature type="domain" description="Acyl-CoA dehydrogenase/oxidase N-terminal" evidence="14">
    <location>
        <begin position="39"/>
        <end position="149"/>
    </location>
</feature>
<keyword evidence="4 11" id="KW-0274">FAD</keyword>
<dbReference type="SUPFAM" id="SSF56645">
    <property type="entry name" value="Acyl-CoA dehydrogenase NM domain-like"/>
    <property type="match status" value="1"/>
</dbReference>
<evidence type="ECO:0000256" key="6">
    <source>
        <dbReference type="ARBA" id="ARBA00023002"/>
    </source>
</evidence>
<dbReference type="GO" id="GO:0033539">
    <property type="term" value="P:fatty acid beta-oxidation using acyl-CoA dehydrogenase"/>
    <property type="evidence" value="ECO:0007669"/>
    <property type="project" value="TreeGrafter"/>
</dbReference>
<organism evidence="15 16">
    <name type="scientific">Cryobacterium algoritolerans</name>
    <dbReference type="NCBI Taxonomy" id="1259184"/>
    <lineage>
        <taxon>Bacteria</taxon>
        <taxon>Bacillati</taxon>
        <taxon>Actinomycetota</taxon>
        <taxon>Actinomycetes</taxon>
        <taxon>Micrococcales</taxon>
        <taxon>Microbacteriaceae</taxon>
        <taxon>Cryobacterium</taxon>
    </lineage>
</organism>
<comment type="similarity">
    <text evidence="2 11">Belongs to the acyl-CoA dehydrogenase family.</text>
</comment>
<feature type="domain" description="Acyl-CoA dehydrogenase/oxidase C-terminal" evidence="12">
    <location>
        <begin position="261"/>
        <end position="402"/>
    </location>
</feature>
<dbReference type="EMBL" id="SOFP01000027">
    <property type="protein sequence ID" value="TFC17961.1"/>
    <property type="molecule type" value="Genomic_DNA"/>
</dbReference>
<dbReference type="EC" id="1.3.8.6" evidence="9"/>
<evidence type="ECO:0000256" key="7">
    <source>
        <dbReference type="ARBA" id="ARBA00037899"/>
    </source>
</evidence>
<keyword evidence="6 11" id="KW-0560">Oxidoreductase</keyword>
<accession>A0A4R8WYF3</accession>
<dbReference type="Gene3D" id="2.40.110.10">
    <property type="entry name" value="Butyryl-CoA Dehydrogenase, subunit A, domain 2"/>
    <property type="match status" value="1"/>
</dbReference>
<dbReference type="PANTHER" id="PTHR42807">
    <property type="entry name" value="GLUTARYL-COA DEHYDROGENASE, MITOCHONDRIAL"/>
    <property type="match status" value="1"/>
</dbReference>
<dbReference type="InterPro" id="IPR006089">
    <property type="entry name" value="Acyl-CoA_DH_CS"/>
</dbReference>
<dbReference type="InterPro" id="IPR052033">
    <property type="entry name" value="Glutaryl-CoA_DH_mitochondrial"/>
</dbReference>
<dbReference type="InterPro" id="IPR009075">
    <property type="entry name" value="AcylCo_DH/oxidase_C"/>
</dbReference>
<evidence type="ECO:0000313" key="16">
    <source>
        <dbReference type="Proteomes" id="UP000298412"/>
    </source>
</evidence>
<comment type="catalytic activity">
    <reaction evidence="10">
        <text>glutaryl-CoA + oxidized [electron-transfer flavoprotein] + 2 H(+) = (2E)-butenoyl-CoA + reduced [electron-transfer flavoprotein] + CO2</text>
        <dbReference type="Rhea" id="RHEA:13389"/>
        <dbReference type="Rhea" id="RHEA-COMP:10685"/>
        <dbReference type="Rhea" id="RHEA-COMP:10686"/>
        <dbReference type="ChEBI" id="CHEBI:15378"/>
        <dbReference type="ChEBI" id="CHEBI:16526"/>
        <dbReference type="ChEBI" id="CHEBI:57332"/>
        <dbReference type="ChEBI" id="CHEBI:57378"/>
        <dbReference type="ChEBI" id="CHEBI:57692"/>
        <dbReference type="ChEBI" id="CHEBI:58307"/>
        <dbReference type="EC" id="1.3.8.6"/>
    </reaction>
</comment>
<feature type="domain" description="Acyl-CoA oxidase/dehydrogenase middle" evidence="13">
    <location>
        <begin position="153"/>
        <end position="243"/>
    </location>
</feature>
<evidence type="ECO:0000256" key="3">
    <source>
        <dbReference type="ARBA" id="ARBA00022630"/>
    </source>
</evidence>
<proteinExistence type="inferred from homology"/>
<evidence type="ECO:0000256" key="5">
    <source>
        <dbReference type="ARBA" id="ARBA00022946"/>
    </source>
</evidence>
<evidence type="ECO:0000256" key="9">
    <source>
        <dbReference type="ARBA" id="ARBA00039033"/>
    </source>
</evidence>
<comment type="pathway">
    <text evidence="8">Amino-acid metabolism; tryptophan metabolism.</text>
</comment>
<dbReference type="InterPro" id="IPR009100">
    <property type="entry name" value="AcylCoA_DH/oxidase_NM_dom_sf"/>
</dbReference>
<evidence type="ECO:0000256" key="11">
    <source>
        <dbReference type="RuleBase" id="RU362125"/>
    </source>
</evidence>
<evidence type="ECO:0000256" key="4">
    <source>
        <dbReference type="ARBA" id="ARBA00022827"/>
    </source>
</evidence>
<keyword evidence="5" id="KW-0809">Transit peptide</keyword>
<dbReference type="GO" id="GO:0050660">
    <property type="term" value="F:flavin adenine dinucleotide binding"/>
    <property type="evidence" value="ECO:0007669"/>
    <property type="project" value="InterPro"/>
</dbReference>
<gene>
    <name evidence="15" type="ORF">E3O19_05600</name>
</gene>
<evidence type="ECO:0000259" key="13">
    <source>
        <dbReference type="Pfam" id="PF02770"/>
    </source>
</evidence>
<dbReference type="Gene3D" id="1.20.140.10">
    <property type="entry name" value="Butyryl-CoA Dehydrogenase, subunit A, domain 3"/>
    <property type="match status" value="1"/>
</dbReference>
<evidence type="ECO:0000256" key="8">
    <source>
        <dbReference type="ARBA" id="ARBA00037927"/>
    </source>
</evidence>
<protein>
    <recommendedName>
        <fullName evidence="9">glutaryl-CoA dehydrogenase (ETF)</fullName>
        <ecNumber evidence="9">1.3.8.6</ecNumber>
    </recommendedName>
</protein>
<dbReference type="Gene3D" id="1.10.540.10">
    <property type="entry name" value="Acyl-CoA dehydrogenase/oxidase, N-terminal domain"/>
    <property type="match status" value="1"/>
</dbReference>
<dbReference type="AlphaFoldDB" id="A0A4R8WYF3"/>
<name>A0A4R8WYF3_9MICO</name>
<keyword evidence="3 11" id="KW-0285">Flavoprotein</keyword>
<dbReference type="InterPro" id="IPR036250">
    <property type="entry name" value="AcylCo_DH-like_C"/>
</dbReference>
<dbReference type="InterPro" id="IPR006091">
    <property type="entry name" value="Acyl-CoA_Oxase/DH_mid-dom"/>
</dbReference>
<dbReference type="Pfam" id="PF02771">
    <property type="entry name" value="Acyl-CoA_dh_N"/>
    <property type="match status" value="1"/>
</dbReference>
<keyword evidence="16" id="KW-1185">Reference proteome</keyword>
<dbReference type="RefSeq" id="WP_134565993.1">
    <property type="nucleotide sequence ID" value="NZ_SOFP01000027.1"/>
</dbReference>
<evidence type="ECO:0000259" key="14">
    <source>
        <dbReference type="Pfam" id="PF02771"/>
    </source>
</evidence>
<evidence type="ECO:0000256" key="10">
    <source>
        <dbReference type="ARBA" id="ARBA00049493"/>
    </source>
</evidence>
<dbReference type="OrthoDB" id="9770681at2"/>
<dbReference type="Pfam" id="PF00441">
    <property type="entry name" value="Acyl-CoA_dh_1"/>
    <property type="match status" value="1"/>
</dbReference>
<dbReference type="SUPFAM" id="SSF47203">
    <property type="entry name" value="Acyl-CoA dehydrogenase C-terminal domain-like"/>
    <property type="match status" value="1"/>
</dbReference>
<dbReference type="PROSITE" id="PS00072">
    <property type="entry name" value="ACYL_COA_DH_1"/>
    <property type="match status" value="1"/>
</dbReference>
<dbReference type="Pfam" id="PF02770">
    <property type="entry name" value="Acyl-CoA_dh_M"/>
    <property type="match status" value="1"/>
</dbReference>
<dbReference type="GO" id="GO:0000062">
    <property type="term" value="F:fatty-acyl-CoA binding"/>
    <property type="evidence" value="ECO:0007669"/>
    <property type="project" value="TreeGrafter"/>
</dbReference>
<dbReference type="InterPro" id="IPR046373">
    <property type="entry name" value="Acyl-CoA_Oxase/DH_mid-dom_sf"/>
</dbReference>
<dbReference type="GO" id="GO:0046949">
    <property type="term" value="P:fatty-acyl-CoA biosynthetic process"/>
    <property type="evidence" value="ECO:0007669"/>
    <property type="project" value="TreeGrafter"/>
</dbReference>
<dbReference type="PANTHER" id="PTHR42807:SF1">
    <property type="entry name" value="GLUTARYL-COA DEHYDROGENASE, MITOCHONDRIAL"/>
    <property type="match status" value="1"/>
</dbReference>
<evidence type="ECO:0000259" key="12">
    <source>
        <dbReference type="Pfam" id="PF00441"/>
    </source>
</evidence>
<dbReference type="InterPro" id="IPR037069">
    <property type="entry name" value="AcylCoA_DH/ox_N_sf"/>
</dbReference>
<dbReference type="Proteomes" id="UP000298412">
    <property type="component" value="Unassembled WGS sequence"/>
</dbReference>
<evidence type="ECO:0000256" key="1">
    <source>
        <dbReference type="ARBA" id="ARBA00001974"/>
    </source>
</evidence>
<sequence length="409" mass="43734">MTDLSTRIDPAVTHTPAGIVASPLIDTSDLIDIESLLSADEVALRASVRAFVDTTIRPNIAGWYENGVFPLEIVPELAKLGLLGMHLKGYGCPGRSSVEYGLAALELEAGDSGLRTFVSVQGSLAMSAIHKHGSEEQKSEWLPSMAAGEAIGCFGLTEPNSGSDPSSMTTFARRDGDDWLISGTKRWIGLAAVAQVAVIWAMTDDGVRGFVVPTDTAGFTATVIGPKLSMRASIQCEIDLDNVRLPASAMLPNARGLSGPFACLNEARYGIVWGVMGAARDSYVTALAYAGERMQFDKPLSGYQLTQQKLVDMALEINKGTLLALHLGRLKDAGMLKPHQISIGKLGNTREAIKICREARTVLGGNGITLDYSPLRHANNLESVRTYEGTDEVHTLIIGNHITGLPAFR</sequence>
<comment type="cofactor">
    <cofactor evidence="1 11">
        <name>FAD</name>
        <dbReference type="ChEBI" id="CHEBI:57692"/>
    </cofactor>
</comment>
<evidence type="ECO:0000256" key="2">
    <source>
        <dbReference type="ARBA" id="ARBA00009347"/>
    </source>
</evidence>
<evidence type="ECO:0000313" key="15">
    <source>
        <dbReference type="EMBL" id="TFC17961.1"/>
    </source>
</evidence>
<comment type="caution">
    <text evidence="15">The sequence shown here is derived from an EMBL/GenBank/DDBJ whole genome shotgun (WGS) entry which is preliminary data.</text>
</comment>
<dbReference type="InterPro" id="IPR013786">
    <property type="entry name" value="AcylCoA_DH/ox_N"/>
</dbReference>
<comment type="pathway">
    <text evidence="7">Amino-acid metabolism; lysine degradation.</text>
</comment>
<reference evidence="15 16" key="1">
    <citation type="submission" date="2019-03" db="EMBL/GenBank/DDBJ databases">
        <title>Genomics of glacier-inhabiting Cryobacterium strains.</title>
        <authorList>
            <person name="Liu Q."/>
            <person name="Xin Y.-H."/>
        </authorList>
    </citation>
    <scope>NUCLEOTIDE SEQUENCE [LARGE SCALE GENOMIC DNA]</scope>
    <source>
        <strain evidence="15 16">MDT1-3</strain>
    </source>
</reference>
<dbReference type="GO" id="GO:0004361">
    <property type="term" value="F:glutaryl-CoA dehydrogenase activity"/>
    <property type="evidence" value="ECO:0007669"/>
    <property type="project" value="UniProtKB-EC"/>
</dbReference>